<evidence type="ECO:0000313" key="2">
    <source>
        <dbReference type="EMBL" id="CAB1428422.1"/>
    </source>
</evidence>
<reference evidence="2" key="1">
    <citation type="submission" date="2020-03" db="EMBL/GenBank/DDBJ databases">
        <authorList>
            <person name="Weist P."/>
        </authorList>
    </citation>
    <scope>NUCLEOTIDE SEQUENCE</scope>
</reference>
<dbReference type="Proteomes" id="UP001153269">
    <property type="component" value="Unassembled WGS sequence"/>
</dbReference>
<feature type="compositionally biased region" description="Polar residues" evidence="1">
    <location>
        <begin position="71"/>
        <end position="82"/>
    </location>
</feature>
<protein>
    <submittedName>
        <fullName evidence="2">Uncharacterized protein</fullName>
    </submittedName>
</protein>
<dbReference type="AlphaFoldDB" id="A0A9N7UD78"/>
<dbReference type="EMBL" id="CADEAL010001052">
    <property type="protein sequence ID" value="CAB1428422.1"/>
    <property type="molecule type" value="Genomic_DNA"/>
</dbReference>
<gene>
    <name evidence="2" type="ORF">PLEPLA_LOCUS16388</name>
</gene>
<feature type="compositionally biased region" description="Basic and acidic residues" evidence="1">
    <location>
        <begin position="1"/>
        <end position="12"/>
    </location>
</feature>
<organism evidence="2 3">
    <name type="scientific">Pleuronectes platessa</name>
    <name type="common">European plaice</name>
    <dbReference type="NCBI Taxonomy" id="8262"/>
    <lineage>
        <taxon>Eukaryota</taxon>
        <taxon>Metazoa</taxon>
        <taxon>Chordata</taxon>
        <taxon>Craniata</taxon>
        <taxon>Vertebrata</taxon>
        <taxon>Euteleostomi</taxon>
        <taxon>Actinopterygii</taxon>
        <taxon>Neopterygii</taxon>
        <taxon>Teleostei</taxon>
        <taxon>Neoteleostei</taxon>
        <taxon>Acanthomorphata</taxon>
        <taxon>Carangaria</taxon>
        <taxon>Pleuronectiformes</taxon>
        <taxon>Pleuronectoidei</taxon>
        <taxon>Pleuronectidae</taxon>
        <taxon>Pleuronectes</taxon>
    </lineage>
</organism>
<proteinExistence type="predicted"/>
<feature type="region of interest" description="Disordered" evidence="1">
    <location>
        <begin position="70"/>
        <end position="119"/>
    </location>
</feature>
<keyword evidence="3" id="KW-1185">Reference proteome</keyword>
<evidence type="ECO:0000256" key="1">
    <source>
        <dbReference type="SAM" id="MobiDB-lite"/>
    </source>
</evidence>
<sequence length="157" mass="17932">MRGRGREGGRGEDEGEDRQPSLWEAEALPSLCLRGPEVIELQDSPQNPEAAPPLLHKELLTWVLKVRRSSSRTPKFENQNRPQWARACPLASSNQPPQQQRPTGGRTRKVIPKRHKESGFRVSRMLQSDQCRRGDRAAGNRHRLWCLLSGVKEENIR</sequence>
<name>A0A9N7UD78_PLEPL</name>
<feature type="compositionally biased region" description="Low complexity" evidence="1">
    <location>
        <begin position="95"/>
        <end position="105"/>
    </location>
</feature>
<feature type="compositionally biased region" description="Basic residues" evidence="1">
    <location>
        <begin position="106"/>
        <end position="116"/>
    </location>
</feature>
<feature type="region of interest" description="Disordered" evidence="1">
    <location>
        <begin position="1"/>
        <end position="24"/>
    </location>
</feature>
<evidence type="ECO:0000313" key="3">
    <source>
        <dbReference type="Proteomes" id="UP001153269"/>
    </source>
</evidence>
<accession>A0A9N7UD78</accession>
<comment type="caution">
    <text evidence="2">The sequence shown here is derived from an EMBL/GenBank/DDBJ whole genome shotgun (WGS) entry which is preliminary data.</text>
</comment>